<sequence length="311" mass="34765">MALKTLKSKNKKDLKWPKIIIAILSTIGLVDTGSITLKNWGLFNSLSCPGIKNGCETVLNSPWGTLFDNSQFNIPLSLAGVITYGSILGFSIFLSLNLVSPKEKLNKIIWWAIFLISCASSVFSILLLNIMFFKIKAYCFFCILSAILSISIFIISMIGAKFESREPMFYRGFIVFLTVLIGGLIWSNSVDPSNAIDISKSTEKVSPAITTTSSPQKIKFAKFLSDNNIKMFSAYWCPHCHDQKQIFGKKAVKELSIIECAQDGKDNQYKLCREKQIEGFPSWEINGEIYSGVKDLNDLAIMTEYDGDSNF</sequence>
<keyword evidence="6" id="KW-0560">Oxidoreductase</keyword>
<evidence type="ECO:0000256" key="1">
    <source>
        <dbReference type="ARBA" id="ARBA00004141"/>
    </source>
</evidence>
<accession>Q7V3H4</accession>
<dbReference type="eggNOG" id="COG4243">
    <property type="taxonomic scope" value="Bacteria"/>
</dbReference>
<dbReference type="SUPFAM" id="SSF52833">
    <property type="entry name" value="Thioredoxin-like"/>
    <property type="match status" value="1"/>
</dbReference>
<keyword evidence="3 10" id="KW-0812">Transmembrane</keyword>
<evidence type="ECO:0000256" key="2">
    <source>
        <dbReference type="ARBA" id="ARBA00006214"/>
    </source>
</evidence>
<reference evidence="12 13" key="1">
    <citation type="journal article" date="2003" name="Nature">
        <title>Genome divergence in two Prochlorococcus ecotypes reflects oceanic niche differentiation.</title>
        <authorList>
            <person name="Rocap G."/>
            <person name="Larimer F.W."/>
            <person name="Lamerdin J.E."/>
            <person name="Malfatti S."/>
            <person name="Chain P."/>
            <person name="Ahlgren N.A."/>
            <person name="Arellano A."/>
            <person name="Coleman M."/>
            <person name="Hauser L."/>
            <person name="Hess W.R."/>
            <person name="Johnson Z.I."/>
            <person name="Land M.L."/>
            <person name="Lindell D."/>
            <person name="Post A.F."/>
            <person name="Regala W."/>
            <person name="Shah M."/>
            <person name="Shaw S.L."/>
            <person name="Steglich C."/>
            <person name="Sullivan M.B."/>
            <person name="Ting C.S."/>
            <person name="Tolonen A."/>
            <person name="Webb E.A."/>
            <person name="Zinser E.R."/>
            <person name="Chisholm S.W."/>
        </authorList>
    </citation>
    <scope>NUCLEOTIDE SEQUENCE [LARGE SCALE GENOMIC DNA]</scope>
    <source>
        <strain evidence="13">CCMP1986 / NIES-2087 / MED4</strain>
    </source>
</reference>
<dbReference type="STRING" id="59919.PMM0101"/>
<evidence type="ECO:0000313" key="13">
    <source>
        <dbReference type="Proteomes" id="UP000001026"/>
    </source>
</evidence>
<dbReference type="SMART" id="SM00756">
    <property type="entry name" value="VKc"/>
    <property type="match status" value="1"/>
</dbReference>
<dbReference type="AlphaFoldDB" id="Q7V3H4"/>
<evidence type="ECO:0000256" key="10">
    <source>
        <dbReference type="SAM" id="Phobius"/>
    </source>
</evidence>
<evidence type="ECO:0000256" key="4">
    <source>
        <dbReference type="ARBA" id="ARBA00022719"/>
    </source>
</evidence>
<comment type="similarity">
    <text evidence="2">Belongs to the VKOR family.</text>
</comment>
<comment type="subcellular location">
    <subcellularLocation>
        <location evidence="1">Membrane</location>
        <topology evidence="1">Multi-pass membrane protein</topology>
    </subcellularLocation>
</comment>
<dbReference type="GO" id="GO:0048038">
    <property type="term" value="F:quinone binding"/>
    <property type="evidence" value="ECO:0007669"/>
    <property type="project" value="UniProtKB-KW"/>
</dbReference>
<protein>
    <recommendedName>
        <fullName evidence="11">Vitamin K epoxide reductase domain-containing protein</fullName>
    </recommendedName>
</protein>
<dbReference type="RefSeq" id="WP_011131739.1">
    <property type="nucleotide sequence ID" value="NC_005072.1"/>
</dbReference>
<dbReference type="PANTHER" id="PTHR34573">
    <property type="entry name" value="VKC DOMAIN-CONTAINING PROTEIN"/>
    <property type="match status" value="1"/>
</dbReference>
<evidence type="ECO:0000256" key="9">
    <source>
        <dbReference type="ARBA" id="ARBA00023284"/>
    </source>
</evidence>
<dbReference type="InterPro" id="IPR012932">
    <property type="entry name" value="VKOR"/>
</dbReference>
<keyword evidence="4" id="KW-0874">Quinone</keyword>
<dbReference type="Pfam" id="PF07884">
    <property type="entry name" value="VKOR"/>
    <property type="match status" value="1"/>
</dbReference>
<feature type="domain" description="Vitamin K epoxide reductase" evidence="11">
    <location>
        <begin position="14"/>
        <end position="160"/>
    </location>
</feature>
<dbReference type="OrthoDB" id="185994at2"/>
<evidence type="ECO:0000256" key="8">
    <source>
        <dbReference type="ARBA" id="ARBA00023157"/>
    </source>
</evidence>
<proteinExistence type="inferred from homology"/>
<evidence type="ECO:0000256" key="5">
    <source>
        <dbReference type="ARBA" id="ARBA00022989"/>
    </source>
</evidence>
<keyword evidence="9" id="KW-0676">Redox-active center</keyword>
<dbReference type="InterPro" id="IPR038354">
    <property type="entry name" value="VKOR_sf"/>
</dbReference>
<dbReference type="CDD" id="cd12916">
    <property type="entry name" value="VKOR_1"/>
    <property type="match status" value="1"/>
</dbReference>
<organism evidence="12 13">
    <name type="scientific">Prochlorococcus marinus subsp. pastoris (strain CCMP1986 / NIES-2087 / MED4)</name>
    <dbReference type="NCBI Taxonomy" id="59919"/>
    <lineage>
        <taxon>Bacteria</taxon>
        <taxon>Bacillati</taxon>
        <taxon>Cyanobacteriota</taxon>
        <taxon>Cyanophyceae</taxon>
        <taxon>Synechococcales</taxon>
        <taxon>Prochlorococcaceae</taxon>
        <taxon>Prochlorococcus</taxon>
    </lineage>
</organism>
<dbReference type="Proteomes" id="UP000001026">
    <property type="component" value="Chromosome"/>
</dbReference>
<dbReference type="InterPro" id="IPR036249">
    <property type="entry name" value="Thioredoxin-like_sf"/>
</dbReference>
<dbReference type="PANTHER" id="PTHR34573:SF1">
    <property type="entry name" value="VITAMIN K EPOXIDE REDUCTASE DOMAIN-CONTAINING PROTEIN"/>
    <property type="match status" value="1"/>
</dbReference>
<evidence type="ECO:0000256" key="3">
    <source>
        <dbReference type="ARBA" id="ARBA00022692"/>
    </source>
</evidence>
<keyword evidence="7 10" id="KW-0472">Membrane</keyword>
<evidence type="ECO:0000313" key="12">
    <source>
        <dbReference type="EMBL" id="CAE18560.1"/>
    </source>
</evidence>
<dbReference type="EMBL" id="BX548174">
    <property type="protein sequence ID" value="CAE18560.1"/>
    <property type="molecule type" value="Genomic_DNA"/>
</dbReference>
<feature type="transmembrane region" description="Helical" evidence="10">
    <location>
        <begin position="135"/>
        <end position="156"/>
    </location>
</feature>
<dbReference type="PROSITE" id="PS51354">
    <property type="entry name" value="GLUTAREDOXIN_2"/>
    <property type="match status" value="1"/>
</dbReference>
<evidence type="ECO:0000259" key="11">
    <source>
        <dbReference type="SMART" id="SM00756"/>
    </source>
</evidence>
<name>Q7V3H4_PROMP</name>
<keyword evidence="5 10" id="KW-1133">Transmembrane helix</keyword>
<feature type="transmembrane region" description="Helical" evidence="10">
    <location>
        <begin position="168"/>
        <end position="186"/>
    </location>
</feature>
<dbReference type="Gene3D" id="3.40.30.10">
    <property type="entry name" value="Glutaredoxin"/>
    <property type="match status" value="1"/>
</dbReference>
<feature type="transmembrane region" description="Helical" evidence="10">
    <location>
        <begin position="74"/>
        <end position="96"/>
    </location>
</feature>
<feature type="transmembrane region" description="Helical" evidence="10">
    <location>
        <begin position="108"/>
        <end position="129"/>
    </location>
</feature>
<dbReference type="Gene3D" id="1.20.1440.130">
    <property type="entry name" value="VKOR domain"/>
    <property type="match status" value="1"/>
</dbReference>
<dbReference type="KEGG" id="pmm:PMM0101"/>
<evidence type="ECO:0000256" key="7">
    <source>
        <dbReference type="ARBA" id="ARBA00023136"/>
    </source>
</evidence>
<dbReference type="InterPro" id="IPR044698">
    <property type="entry name" value="VKOR/LTO1"/>
</dbReference>
<dbReference type="GO" id="GO:0016020">
    <property type="term" value="C:membrane"/>
    <property type="evidence" value="ECO:0007669"/>
    <property type="project" value="UniProtKB-SubCell"/>
</dbReference>
<evidence type="ECO:0000256" key="6">
    <source>
        <dbReference type="ARBA" id="ARBA00023002"/>
    </source>
</evidence>
<dbReference type="HOGENOM" id="CLU_047345_0_0_3"/>
<dbReference type="GO" id="GO:0016491">
    <property type="term" value="F:oxidoreductase activity"/>
    <property type="evidence" value="ECO:0007669"/>
    <property type="project" value="UniProtKB-KW"/>
</dbReference>
<gene>
    <name evidence="12" type="ordered locus">PMM0101</name>
</gene>
<keyword evidence="8" id="KW-1015">Disulfide bond</keyword>